<evidence type="ECO:0000259" key="2">
    <source>
        <dbReference type="Pfam" id="PF13102"/>
    </source>
</evidence>
<evidence type="ECO:0000313" key="3">
    <source>
        <dbReference type="EMBL" id="EGJ99613.1"/>
    </source>
</evidence>
<dbReference type="SUPFAM" id="SSF56349">
    <property type="entry name" value="DNA breaking-rejoining enzymes"/>
    <property type="match status" value="1"/>
</dbReference>
<dbReference type="GO" id="GO:0003677">
    <property type="term" value="F:DNA binding"/>
    <property type="evidence" value="ECO:0007669"/>
    <property type="project" value="UniProtKB-KW"/>
</dbReference>
<keyword evidence="1" id="KW-0238">DNA-binding</keyword>
<organism evidence="3 4">
    <name type="scientific">Dysgonomonas gadei ATCC BAA-286</name>
    <dbReference type="NCBI Taxonomy" id="742766"/>
    <lineage>
        <taxon>Bacteria</taxon>
        <taxon>Pseudomonadati</taxon>
        <taxon>Bacteroidota</taxon>
        <taxon>Bacteroidia</taxon>
        <taxon>Bacteroidales</taxon>
        <taxon>Dysgonomonadaceae</taxon>
        <taxon>Dysgonomonas</taxon>
    </lineage>
</organism>
<dbReference type="EMBL" id="ADLV01000056">
    <property type="protein sequence ID" value="EGJ99613.1"/>
    <property type="molecule type" value="Genomic_DNA"/>
</dbReference>
<name>F5J3W0_9BACT</name>
<evidence type="ECO:0000256" key="1">
    <source>
        <dbReference type="ARBA" id="ARBA00023125"/>
    </source>
</evidence>
<feature type="domain" description="Phage integrase SAM-like" evidence="2">
    <location>
        <begin position="5"/>
        <end position="65"/>
    </location>
</feature>
<reference evidence="3 4" key="1">
    <citation type="submission" date="2011-04" db="EMBL/GenBank/DDBJ databases">
        <title>The Genome Sequence of Dysgonomonas gadei ATCC BAA-286.</title>
        <authorList>
            <consortium name="The Broad Institute Genome Sequencing Platform"/>
            <person name="Earl A."/>
            <person name="Ward D."/>
            <person name="Feldgarden M."/>
            <person name="Gevers D."/>
            <person name="Pudlo N."/>
            <person name="Martens E."/>
            <person name="Allen-Vercoe E."/>
            <person name="Young S.K."/>
            <person name="Zeng Q."/>
            <person name="Gargeya S."/>
            <person name="Fitzgerald M."/>
            <person name="Haas B."/>
            <person name="Abouelleil A."/>
            <person name="Alvarado L."/>
            <person name="Arachchi H.M."/>
            <person name="Berlin A."/>
            <person name="Brown A."/>
            <person name="Chapman S.B."/>
            <person name="Chen Z."/>
            <person name="Dunbar C."/>
            <person name="Freedman E."/>
            <person name="Gearin G."/>
            <person name="Gellesch M."/>
            <person name="Goldberg J."/>
            <person name="Griggs A."/>
            <person name="Gujja S."/>
            <person name="Heiman D."/>
            <person name="Howarth C."/>
            <person name="Larson L."/>
            <person name="Lui A."/>
            <person name="MacDonald P.J.P."/>
            <person name="Mehta T."/>
            <person name="Montmayeur A."/>
            <person name="Murphy C."/>
            <person name="Neiman D."/>
            <person name="Pearson M."/>
            <person name="Priest M."/>
            <person name="Roberts A."/>
            <person name="Saif S."/>
            <person name="Shea T."/>
            <person name="Shenoy N."/>
            <person name="Sisk P."/>
            <person name="Stolte C."/>
            <person name="Sykes S."/>
            <person name="Yandava C."/>
            <person name="Wortman J."/>
            <person name="Nusbaum C."/>
            <person name="Birren B."/>
        </authorList>
    </citation>
    <scope>NUCLEOTIDE SEQUENCE [LARGE SCALE GENOMIC DNA]</scope>
    <source>
        <strain evidence="3 4">ATCC BAA-286</strain>
    </source>
</reference>
<dbReference type="Proteomes" id="UP000004913">
    <property type="component" value="Unassembled WGS sequence"/>
</dbReference>
<dbReference type="InterPro" id="IPR025269">
    <property type="entry name" value="SAM-like_dom"/>
</dbReference>
<dbReference type="InterPro" id="IPR011010">
    <property type="entry name" value="DNA_brk_join_enz"/>
</dbReference>
<sequence>MKEWKPTLTFGEITLEYIQRFHDYEIKTGNLLSTIYKKHANFKFLLGLAQNKEYIDKNPYDKFEIKKITKAQNSDILTEEELKKL</sequence>
<dbReference type="Pfam" id="PF13102">
    <property type="entry name" value="Phage_int_SAM_5"/>
    <property type="match status" value="1"/>
</dbReference>
<protein>
    <recommendedName>
        <fullName evidence="2">Phage integrase SAM-like domain-containing protein</fullName>
    </recommendedName>
</protein>
<dbReference type="AlphaFoldDB" id="F5J3W0"/>
<dbReference type="Gene3D" id="1.10.150.130">
    <property type="match status" value="1"/>
</dbReference>
<gene>
    <name evidence="3" type="ORF">HMPREF9455_04027</name>
</gene>
<proteinExistence type="predicted"/>
<accession>F5J3W0</accession>
<keyword evidence="4" id="KW-1185">Reference proteome</keyword>
<evidence type="ECO:0000313" key="4">
    <source>
        <dbReference type="Proteomes" id="UP000004913"/>
    </source>
</evidence>
<comment type="caution">
    <text evidence="3">The sequence shown here is derived from an EMBL/GenBank/DDBJ whole genome shotgun (WGS) entry which is preliminary data.</text>
</comment>
<dbReference type="HOGENOM" id="CLU_2507373_0_0_10"/>
<dbReference type="InterPro" id="IPR010998">
    <property type="entry name" value="Integrase_recombinase_N"/>
</dbReference>